<keyword evidence="3" id="KW-1185">Reference proteome</keyword>
<dbReference type="EMBL" id="JAWDGP010001131">
    <property type="protein sequence ID" value="KAK3794238.1"/>
    <property type="molecule type" value="Genomic_DNA"/>
</dbReference>
<organism evidence="2 3">
    <name type="scientific">Elysia crispata</name>
    <name type="common">lettuce slug</name>
    <dbReference type="NCBI Taxonomy" id="231223"/>
    <lineage>
        <taxon>Eukaryota</taxon>
        <taxon>Metazoa</taxon>
        <taxon>Spiralia</taxon>
        <taxon>Lophotrochozoa</taxon>
        <taxon>Mollusca</taxon>
        <taxon>Gastropoda</taxon>
        <taxon>Heterobranchia</taxon>
        <taxon>Euthyneura</taxon>
        <taxon>Panpulmonata</taxon>
        <taxon>Sacoglossa</taxon>
        <taxon>Placobranchoidea</taxon>
        <taxon>Plakobranchidae</taxon>
        <taxon>Elysia</taxon>
    </lineage>
</organism>
<accession>A0AAE1AUQ3</accession>
<comment type="caution">
    <text evidence="2">The sequence shown here is derived from an EMBL/GenBank/DDBJ whole genome shotgun (WGS) entry which is preliminary data.</text>
</comment>
<feature type="domain" description="Integrase zinc-binding" evidence="1">
    <location>
        <begin position="2"/>
        <end position="40"/>
    </location>
</feature>
<name>A0AAE1AUQ3_9GAST</name>
<evidence type="ECO:0000259" key="1">
    <source>
        <dbReference type="Pfam" id="PF17921"/>
    </source>
</evidence>
<evidence type="ECO:0000313" key="3">
    <source>
        <dbReference type="Proteomes" id="UP001283361"/>
    </source>
</evidence>
<dbReference type="Gene3D" id="1.10.340.70">
    <property type="match status" value="1"/>
</dbReference>
<dbReference type="Pfam" id="PF17921">
    <property type="entry name" value="Integrase_H2C2"/>
    <property type="match status" value="1"/>
</dbReference>
<proteinExistence type="predicted"/>
<gene>
    <name evidence="2" type="ORF">RRG08_039019</name>
</gene>
<reference evidence="2" key="1">
    <citation type="journal article" date="2023" name="G3 (Bethesda)">
        <title>A reference genome for the long-term kleptoplast-retaining sea slug Elysia crispata morphotype clarki.</title>
        <authorList>
            <person name="Eastman K.E."/>
            <person name="Pendleton A.L."/>
            <person name="Shaikh M.A."/>
            <person name="Suttiyut T."/>
            <person name="Ogas R."/>
            <person name="Tomko P."/>
            <person name="Gavelis G."/>
            <person name="Widhalm J.R."/>
            <person name="Wisecaver J.H."/>
        </authorList>
    </citation>
    <scope>NUCLEOTIDE SEQUENCE</scope>
    <source>
        <strain evidence="2">ECLA1</strain>
    </source>
</reference>
<dbReference type="Proteomes" id="UP001283361">
    <property type="component" value="Unassembled WGS sequence"/>
</dbReference>
<evidence type="ECO:0000313" key="2">
    <source>
        <dbReference type="EMBL" id="KAK3794238.1"/>
    </source>
</evidence>
<dbReference type="AlphaFoldDB" id="A0AAE1AUQ3"/>
<dbReference type="PANTHER" id="PTHR37984:SF15">
    <property type="entry name" value="INTEGRASE CATALYTIC DOMAIN-CONTAINING PROTEIN"/>
    <property type="match status" value="1"/>
</dbReference>
<sequence length="205" mass="23446">MGHQGYEKTLSLIWSRFLWPGMSKDVESWVQHCGRCFRFKGKPDRAPLVGIQTLELLELVCTDFLKVDSAQNPTGFSPYFLMFGREPRLAVGNIFPLCSESRGDYITNVKKALEWAWAKASENGYKAKESQKNYDDKRVRGATLILGDKVLVRNCSFEGPHKLQDKWSDDIFVVKEQPDSRTPVLVVEPENGGRKRTLHRNLLLL</sequence>
<dbReference type="InterPro" id="IPR050951">
    <property type="entry name" value="Retrovirus_Pol_polyprotein"/>
</dbReference>
<protein>
    <recommendedName>
        <fullName evidence="1">Integrase zinc-binding domain-containing protein</fullName>
    </recommendedName>
</protein>
<dbReference type="InterPro" id="IPR041588">
    <property type="entry name" value="Integrase_H2C2"/>
</dbReference>
<dbReference type="PANTHER" id="PTHR37984">
    <property type="entry name" value="PROTEIN CBG26694"/>
    <property type="match status" value="1"/>
</dbReference>